<feature type="transmembrane region" description="Helical" evidence="3">
    <location>
        <begin position="1319"/>
        <end position="1341"/>
    </location>
</feature>
<evidence type="ECO:0000259" key="4">
    <source>
        <dbReference type="Pfam" id="PF04116"/>
    </source>
</evidence>
<evidence type="ECO:0000313" key="6">
    <source>
        <dbReference type="EMBL" id="KAK9844634.1"/>
    </source>
</evidence>
<dbReference type="Proteomes" id="UP001438707">
    <property type="component" value="Unassembled WGS sequence"/>
</dbReference>
<dbReference type="PANTHER" id="PTHR21286:SF0">
    <property type="entry name" value="NUCLEAR PORE COMPLEX PROTEIN NUP160"/>
    <property type="match status" value="1"/>
</dbReference>
<feature type="domain" description="NUP160 middle TPR" evidence="5">
    <location>
        <begin position="680"/>
        <end position="885"/>
    </location>
</feature>
<dbReference type="GO" id="GO:0017056">
    <property type="term" value="F:structural constituent of nuclear pore"/>
    <property type="evidence" value="ECO:0007669"/>
    <property type="project" value="TreeGrafter"/>
</dbReference>
<dbReference type="InterPro" id="IPR006694">
    <property type="entry name" value="Fatty_acid_hydroxylase"/>
</dbReference>
<dbReference type="InterPro" id="IPR036400">
    <property type="entry name" value="Cyt_B5-like_heme/steroid_sf"/>
</dbReference>
<keyword evidence="3" id="KW-0812">Transmembrane</keyword>
<dbReference type="InterPro" id="IPR056535">
    <property type="entry name" value="TPR_NUP160_M"/>
</dbReference>
<reference evidence="6 7" key="1">
    <citation type="journal article" date="2024" name="Nat. Commun.">
        <title>Phylogenomics reveals the evolutionary origins of lichenization in chlorophyte algae.</title>
        <authorList>
            <person name="Puginier C."/>
            <person name="Libourel C."/>
            <person name="Otte J."/>
            <person name="Skaloud P."/>
            <person name="Haon M."/>
            <person name="Grisel S."/>
            <person name="Petersen M."/>
            <person name="Berrin J.G."/>
            <person name="Delaux P.M."/>
            <person name="Dal Grande F."/>
            <person name="Keller J."/>
        </authorList>
    </citation>
    <scope>NUCLEOTIDE SEQUENCE [LARGE SCALE GENOMIC DNA]</scope>
    <source>
        <strain evidence="6 7">SAG 2145</strain>
    </source>
</reference>
<dbReference type="SUPFAM" id="SSF55856">
    <property type="entry name" value="Cytochrome b5-like heme/steroid binding domain"/>
    <property type="match status" value="1"/>
</dbReference>
<keyword evidence="3" id="KW-1133">Transmembrane helix</keyword>
<dbReference type="Pfam" id="PF04116">
    <property type="entry name" value="FA_hydroxylase"/>
    <property type="match status" value="1"/>
</dbReference>
<organism evidence="6 7">
    <name type="scientific">Apatococcus lobatus</name>
    <dbReference type="NCBI Taxonomy" id="904363"/>
    <lineage>
        <taxon>Eukaryota</taxon>
        <taxon>Viridiplantae</taxon>
        <taxon>Chlorophyta</taxon>
        <taxon>core chlorophytes</taxon>
        <taxon>Trebouxiophyceae</taxon>
        <taxon>Chlorellales</taxon>
        <taxon>Chlorellaceae</taxon>
        <taxon>Apatococcus</taxon>
    </lineage>
</organism>
<feature type="transmembrane region" description="Helical" evidence="3">
    <location>
        <begin position="1425"/>
        <end position="1442"/>
    </location>
</feature>
<dbReference type="GO" id="GO:0008610">
    <property type="term" value="P:lipid biosynthetic process"/>
    <property type="evidence" value="ECO:0007669"/>
    <property type="project" value="InterPro"/>
</dbReference>
<evidence type="ECO:0000256" key="2">
    <source>
        <dbReference type="SAM" id="MobiDB-lite"/>
    </source>
</evidence>
<dbReference type="EMBL" id="JALJOS010000001">
    <property type="protein sequence ID" value="KAK9844634.1"/>
    <property type="molecule type" value="Genomic_DNA"/>
</dbReference>
<feature type="compositionally biased region" description="Polar residues" evidence="2">
    <location>
        <begin position="906"/>
        <end position="928"/>
    </location>
</feature>
<evidence type="ECO:0000256" key="3">
    <source>
        <dbReference type="SAM" id="Phobius"/>
    </source>
</evidence>
<dbReference type="PANTHER" id="PTHR21286">
    <property type="entry name" value="NUCLEAR PORE COMPLEX PROTEIN NUP160"/>
    <property type="match status" value="1"/>
</dbReference>
<comment type="similarity">
    <text evidence="1">Belongs to the sterol desaturase family.</text>
</comment>
<gene>
    <name evidence="6" type="ORF">WJX74_005038</name>
</gene>
<evidence type="ECO:0000256" key="1">
    <source>
        <dbReference type="ARBA" id="ARBA00009324"/>
    </source>
</evidence>
<evidence type="ECO:0000259" key="5">
    <source>
        <dbReference type="Pfam" id="PF23354"/>
    </source>
</evidence>
<protein>
    <submittedName>
        <fullName evidence="6">Uncharacterized protein</fullName>
    </submittedName>
</protein>
<dbReference type="GO" id="GO:0016491">
    <property type="term" value="F:oxidoreductase activity"/>
    <property type="evidence" value="ECO:0007669"/>
    <property type="project" value="InterPro"/>
</dbReference>
<feature type="domain" description="Fatty acid hydroxylase" evidence="4">
    <location>
        <begin position="1353"/>
        <end position="1491"/>
    </location>
</feature>
<evidence type="ECO:0000313" key="7">
    <source>
        <dbReference type="Proteomes" id="UP001438707"/>
    </source>
</evidence>
<sequence length="1506" mass="162769">MQHIPYEPSGRLLQALSNSRPSSHACPDALFLVHWTASAHRQTQLSSLRIHTQLDEDGLVQATVHESLASVISHPGPIKRVAAMAEETLERDGTAGPLRCWLVGESGAVSTYGASADEASFVQLVEDAPIWENSAQASLSSISDKLQSGVLELLGEQSKLESLNCERFSAGILRPGSLSRPALMQALVAQHIPADAEIIASQSLLELSRFLAESMKGQGEACQAVWRQLGQSYWEAWRQLHPVCGIIRSPVTGSMVLVREGHILSILRPASPAEYLQRGIAPPAASFGPELLKLQACSAAVTRVLGPSAATLLPQLAASDVEICGRIVPAFLSAISTGPSSPAGSVRAISEWRRQRRELPLELSQLLQDTPKANLAAAVQEAVTLLTHAPVELEFLQHPGGESRTAHGALPAQHWQVANASARVLQGLLLLGHMCRVSPGLCDTAGFTQDSTASIEAALQGTLADVWLTGTPWEAPTDEATLLLHKLRIGQDGHPMKQRRLIGPPMDLCLADALPPLVMTPQHQGMASGQALLLKVLHLGEALMARAPSCSQLYSHILDLLVFAGQHRHSCALRFLRGYSLLQLVGTAEDQAAAAGIEADSMLTAARSNLFAAASALGQDMTGDFDSESDQVDIDLMGQDGPGRDTGSPAGHNPGLAMMRHVIARLAHDLTGSQPAPLLQAERLEYFELLMQTCEKRGLNKAAAQFAHAAVAELPTAFAQDVVGAAERDHRAGRIWTNLFAFALDESDHEAAYAAVAANPVAEQSLTALRQLILRLCQQSCISTLCSLPLSGARRLQRQGRMVMITLEQEAEAVIRRWADQSEAMAPARPYSVLAAFCMSRSQAKGAAAAHFHQAQRLQAECQPTPPTLAMLVEALGASSNALSLLPDQHRWLEGARPSSIVPAGSRNNSSSSILQQPPTHLPSTPYRQDSLPGIVYGSDVQRQLRIAQAHAVILQHRAAATSASWPSPENILTDLLSLGEYDAAVKLANAAWQGAACTAALQRVIYSLAAACARLQVEQSNIKAGSAPSKSSTGISALLQPGKRLARPAQLQRYLSSFDTQQHAYALSPTAVDAMLSMDRHLTLPAWLRFKFEVKAQEWSGMARPGPDPTALLRLYMKYDRLEDAADLATIFLTHWERQASALDRQQHCGFWMPIPICHQLAHACGKAAPGSGLKSCRALEEALSNHYQDRRYRIGCSFVHPGGDEILTPFEGRDITSAFGGDSSTHRHSLAAEELLKSFPSSPVWQATGGDCSRPHISVGNAEARHELQQAFAAGKPLLGLVGKLGSSYNDWVHCPEAGQPRFFSSTCAEAVTKTPWWTVPLVWIPIILALFMASASWFQPTAVSTAYHTAAGIVLWQFIEYSIHRFIFHAIPSNPAGIVVHFLFHGCHHKFPMDKERLVFPPLPAASIASLLYLMVRAATCQASAVPIFAGVLIGYLMYDMQHYAIHHGQHNLWLLRQARQNHLDHHYKSPLHGFGISSGLVDFLLSTCPPKVAQQRTALASC</sequence>
<dbReference type="InterPro" id="IPR021717">
    <property type="entry name" value="Nucleoporin_Nup160"/>
</dbReference>
<keyword evidence="7" id="KW-1185">Reference proteome</keyword>
<name>A0AAW1SEF0_9CHLO</name>
<feature type="region of interest" description="Disordered" evidence="2">
    <location>
        <begin position="899"/>
        <end position="929"/>
    </location>
</feature>
<dbReference type="Pfam" id="PF23354">
    <property type="entry name" value="TPR_NUP160_120_M"/>
    <property type="match status" value="1"/>
</dbReference>
<keyword evidence="3" id="KW-0472">Membrane</keyword>
<comment type="caution">
    <text evidence="6">The sequence shown here is derived from an EMBL/GenBank/DDBJ whole genome shotgun (WGS) entry which is preliminary data.</text>
</comment>
<dbReference type="GO" id="GO:0005643">
    <property type="term" value="C:nuclear pore"/>
    <property type="evidence" value="ECO:0007669"/>
    <property type="project" value="TreeGrafter"/>
</dbReference>
<dbReference type="GO" id="GO:0005506">
    <property type="term" value="F:iron ion binding"/>
    <property type="evidence" value="ECO:0007669"/>
    <property type="project" value="InterPro"/>
</dbReference>
<proteinExistence type="inferred from homology"/>
<accession>A0AAW1SEF0</accession>